<dbReference type="InterPro" id="IPR029026">
    <property type="entry name" value="tRNA_m1G_MTases_N"/>
</dbReference>
<evidence type="ECO:0000256" key="2">
    <source>
        <dbReference type="ARBA" id="ARBA00022603"/>
    </source>
</evidence>
<dbReference type="PANTHER" id="PTHR46429">
    <property type="entry name" value="23S RRNA (GUANOSINE-2'-O-)-METHYLTRANSFERASE RLMB"/>
    <property type="match status" value="1"/>
</dbReference>
<comment type="similarity">
    <text evidence="1">Belongs to the class IV-like SAM-binding methyltransferase superfamily. RNA methyltransferase TrmH family.</text>
</comment>
<dbReference type="FunFam" id="3.40.1280.10:FF:000008">
    <property type="entry name" value="Group 3 RNA methyltransferase TrmH"/>
    <property type="match status" value="1"/>
</dbReference>
<dbReference type="Proteomes" id="UP000183461">
    <property type="component" value="Unassembled WGS sequence"/>
</dbReference>
<keyword evidence="3 5" id="KW-0808">Transferase</keyword>
<dbReference type="GO" id="GO:0003723">
    <property type="term" value="F:RNA binding"/>
    <property type="evidence" value="ECO:0007669"/>
    <property type="project" value="InterPro"/>
</dbReference>
<dbReference type="Pfam" id="PF00588">
    <property type="entry name" value="SpoU_methylase"/>
    <property type="match status" value="1"/>
</dbReference>
<feature type="domain" description="RNA 2-O ribose methyltransferase substrate binding" evidence="4">
    <location>
        <begin position="52"/>
        <end position="125"/>
    </location>
</feature>
<evidence type="ECO:0000313" key="6">
    <source>
        <dbReference type="Proteomes" id="UP000183461"/>
    </source>
</evidence>
<dbReference type="EMBL" id="FPIP01000001">
    <property type="protein sequence ID" value="SFW12455.1"/>
    <property type="molecule type" value="Genomic_DNA"/>
</dbReference>
<accession>A0A1K1LNL6</accession>
<dbReference type="Gene3D" id="3.40.1280.10">
    <property type="match status" value="1"/>
</dbReference>
<dbReference type="Pfam" id="PF08032">
    <property type="entry name" value="SpoU_sub_bind"/>
    <property type="match status" value="1"/>
</dbReference>
<dbReference type="InterPro" id="IPR001537">
    <property type="entry name" value="SpoU_MeTrfase"/>
</dbReference>
<dbReference type="InterPro" id="IPR029028">
    <property type="entry name" value="Alpha/beta_knot_MTases"/>
</dbReference>
<dbReference type="SMART" id="SM00967">
    <property type="entry name" value="SpoU_sub_bind"/>
    <property type="match status" value="1"/>
</dbReference>
<dbReference type="GO" id="GO:0032259">
    <property type="term" value="P:methylation"/>
    <property type="evidence" value="ECO:0007669"/>
    <property type="project" value="UniProtKB-KW"/>
</dbReference>
<dbReference type="SUPFAM" id="SSF75217">
    <property type="entry name" value="alpha/beta knot"/>
    <property type="match status" value="1"/>
</dbReference>
<dbReference type="Gene3D" id="3.30.1330.30">
    <property type="match status" value="1"/>
</dbReference>
<evidence type="ECO:0000259" key="4">
    <source>
        <dbReference type="SMART" id="SM00967"/>
    </source>
</evidence>
<dbReference type="GO" id="GO:0006396">
    <property type="term" value="P:RNA processing"/>
    <property type="evidence" value="ECO:0007669"/>
    <property type="project" value="InterPro"/>
</dbReference>
<evidence type="ECO:0000256" key="1">
    <source>
        <dbReference type="ARBA" id="ARBA00007228"/>
    </source>
</evidence>
<dbReference type="GO" id="GO:0005829">
    <property type="term" value="C:cytosol"/>
    <property type="evidence" value="ECO:0007669"/>
    <property type="project" value="TreeGrafter"/>
</dbReference>
<proteinExistence type="inferred from homology"/>
<evidence type="ECO:0000313" key="5">
    <source>
        <dbReference type="EMBL" id="SFW12455.1"/>
    </source>
</evidence>
<dbReference type="InterPro" id="IPR004441">
    <property type="entry name" value="rRNA_MeTrfase_TrmH"/>
</dbReference>
<keyword evidence="2 5" id="KW-0489">Methyltransferase</keyword>
<dbReference type="SUPFAM" id="SSF55315">
    <property type="entry name" value="L30e-like"/>
    <property type="match status" value="1"/>
</dbReference>
<name>A0A1K1LNL6_RUMFL</name>
<dbReference type="AlphaFoldDB" id="A0A1K1LNL6"/>
<dbReference type="GO" id="GO:0008173">
    <property type="term" value="F:RNA methyltransferase activity"/>
    <property type="evidence" value="ECO:0007669"/>
    <property type="project" value="InterPro"/>
</dbReference>
<dbReference type="PANTHER" id="PTHR46429:SF1">
    <property type="entry name" value="23S RRNA (GUANOSINE-2'-O-)-METHYLTRANSFERASE RLMB"/>
    <property type="match status" value="1"/>
</dbReference>
<evidence type="ECO:0000256" key="3">
    <source>
        <dbReference type="ARBA" id="ARBA00022679"/>
    </source>
</evidence>
<sequence>MFRERKFFIKNRIFAGINWFQKQKQNKRSMSVSRSLSNMEKEKNIKEMPQNMICGRNPVIEALKSGANLDTVYIDGNGGSLSVIRRLAKENGVVVKDADDKKLSRLSGGASHQGVVAEGACGEYVTVEDILAVSQKKGTKPFIIICDEIEDPHNLGAIIRTAETSGADGVIIPKRRSASLNATVFKTSAGAASYVPVARVSNLASCIDTLKENGVWIYGTDASGTDYSETDFTGGVALVIGSEGFGMSKLIQKKCDFMIKLPMLGKINSLNASVAAGIFMYEVLRQRRGSE</sequence>
<organism evidence="5 6">
    <name type="scientific">Ruminococcus flavefaciens</name>
    <dbReference type="NCBI Taxonomy" id="1265"/>
    <lineage>
        <taxon>Bacteria</taxon>
        <taxon>Bacillati</taxon>
        <taxon>Bacillota</taxon>
        <taxon>Clostridia</taxon>
        <taxon>Eubacteriales</taxon>
        <taxon>Oscillospiraceae</taxon>
        <taxon>Ruminococcus</taxon>
    </lineage>
</organism>
<dbReference type="NCBIfam" id="TIGR00186">
    <property type="entry name" value="rRNA_methyl_3"/>
    <property type="match status" value="1"/>
</dbReference>
<reference evidence="5 6" key="1">
    <citation type="submission" date="2016-11" db="EMBL/GenBank/DDBJ databases">
        <authorList>
            <person name="Jaros S."/>
            <person name="Januszkiewicz K."/>
            <person name="Wedrychowicz H."/>
        </authorList>
    </citation>
    <scope>NUCLEOTIDE SEQUENCE [LARGE SCALE GENOMIC DNA]</scope>
    <source>
        <strain evidence="5 6">YL228</strain>
    </source>
</reference>
<dbReference type="InterPro" id="IPR013123">
    <property type="entry name" value="SpoU_subst-bd"/>
</dbReference>
<gene>
    <name evidence="5" type="ORF">SAMN02910280_0615</name>
</gene>
<dbReference type="InterPro" id="IPR029064">
    <property type="entry name" value="Ribosomal_eL30-like_sf"/>
</dbReference>
<protein>
    <submittedName>
        <fullName evidence="5">23S rRNA (Guanosine2251-2'-O)-methyltransferase</fullName>
    </submittedName>
</protein>
<dbReference type="CDD" id="cd18103">
    <property type="entry name" value="SpoU-like_RlmB"/>
    <property type="match status" value="1"/>
</dbReference>